<dbReference type="STRING" id="1280837.A0A316VAH7"/>
<organism evidence="15 16">
    <name type="scientific">Meira miltonrushii</name>
    <dbReference type="NCBI Taxonomy" id="1280837"/>
    <lineage>
        <taxon>Eukaryota</taxon>
        <taxon>Fungi</taxon>
        <taxon>Dikarya</taxon>
        <taxon>Basidiomycota</taxon>
        <taxon>Ustilaginomycotina</taxon>
        <taxon>Exobasidiomycetes</taxon>
        <taxon>Exobasidiales</taxon>
        <taxon>Brachybasidiaceae</taxon>
        <taxon>Meira</taxon>
    </lineage>
</organism>
<dbReference type="RefSeq" id="XP_025354931.1">
    <property type="nucleotide sequence ID" value="XM_025501368.1"/>
</dbReference>
<dbReference type="Pfam" id="PF01035">
    <property type="entry name" value="DNA_binding_1"/>
    <property type="match status" value="1"/>
</dbReference>
<comment type="similarity">
    <text evidence="2">Belongs to the MGMT family.</text>
</comment>
<comment type="catalytic activity">
    <reaction evidence="1">
        <text>a 4-O-methyl-thymidine in DNA + L-cysteinyl-[protein] = a thymidine in DNA + S-methyl-L-cysteinyl-[protein]</text>
        <dbReference type="Rhea" id="RHEA:53428"/>
        <dbReference type="Rhea" id="RHEA-COMP:10131"/>
        <dbReference type="Rhea" id="RHEA-COMP:10132"/>
        <dbReference type="Rhea" id="RHEA-COMP:13555"/>
        <dbReference type="Rhea" id="RHEA-COMP:13556"/>
        <dbReference type="ChEBI" id="CHEBI:29950"/>
        <dbReference type="ChEBI" id="CHEBI:82612"/>
        <dbReference type="ChEBI" id="CHEBI:137386"/>
        <dbReference type="ChEBI" id="CHEBI:137387"/>
        <dbReference type="EC" id="2.1.1.63"/>
    </reaction>
</comment>
<dbReference type="NCBIfam" id="TIGR00589">
    <property type="entry name" value="ogt"/>
    <property type="match status" value="1"/>
</dbReference>
<keyword evidence="5" id="KW-0489">Methyltransferase</keyword>
<dbReference type="GO" id="GO:0032259">
    <property type="term" value="P:methylation"/>
    <property type="evidence" value="ECO:0007669"/>
    <property type="project" value="UniProtKB-KW"/>
</dbReference>
<evidence type="ECO:0000256" key="1">
    <source>
        <dbReference type="ARBA" id="ARBA00001286"/>
    </source>
</evidence>
<evidence type="ECO:0000256" key="10">
    <source>
        <dbReference type="ARBA" id="ARBA00031621"/>
    </source>
</evidence>
<evidence type="ECO:0000256" key="2">
    <source>
        <dbReference type="ARBA" id="ARBA00008711"/>
    </source>
</evidence>
<dbReference type="InParanoid" id="A0A316VAH7"/>
<dbReference type="GeneID" id="37023149"/>
<dbReference type="OrthoDB" id="1907495at2759"/>
<gene>
    <name evidence="15" type="ORF">FA14DRAFT_184125</name>
</gene>
<accession>A0A316VAH7</accession>
<evidence type="ECO:0000256" key="3">
    <source>
        <dbReference type="ARBA" id="ARBA00011918"/>
    </source>
</evidence>
<reference evidence="15 16" key="1">
    <citation type="journal article" date="2018" name="Mol. Biol. Evol.">
        <title>Broad Genomic Sampling Reveals a Smut Pathogenic Ancestry of the Fungal Clade Ustilaginomycotina.</title>
        <authorList>
            <person name="Kijpornyongpan T."/>
            <person name="Mondo S.J."/>
            <person name="Barry K."/>
            <person name="Sandor L."/>
            <person name="Lee J."/>
            <person name="Lipzen A."/>
            <person name="Pangilinan J."/>
            <person name="LaButti K."/>
            <person name="Hainaut M."/>
            <person name="Henrissat B."/>
            <person name="Grigoriev I.V."/>
            <person name="Spatafora J.W."/>
            <person name="Aime M.C."/>
        </authorList>
    </citation>
    <scope>NUCLEOTIDE SEQUENCE [LARGE SCALE GENOMIC DNA]</scope>
    <source>
        <strain evidence="15 16">MCA 3882</strain>
    </source>
</reference>
<comment type="catalytic activity">
    <reaction evidence="12">
        <text>a 6-O-methyl-2'-deoxyguanosine in DNA + L-cysteinyl-[protein] = S-methyl-L-cysteinyl-[protein] + a 2'-deoxyguanosine in DNA</text>
        <dbReference type="Rhea" id="RHEA:24000"/>
        <dbReference type="Rhea" id="RHEA-COMP:10131"/>
        <dbReference type="Rhea" id="RHEA-COMP:10132"/>
        <dbReference type="Rhea" id="RHEA-COMP:11367"/>
        <dbReference type="Rhea" id="RHEA-COMP:11368"/>
        <dbReference type="ChEBI" id="CHEBI:29950"/>
        <dbReference type="ChEBI" id="CHEBI:82612"/>
        <dbReference type="ChEBI" id="CHEBI:85445"/>
        <dbReference type="ChEBI" id="CHEBI:85448"/>
        <dbReference type="EC" id="2.1.1.63"/>
    </reaction>
</comment>
<dbReference type="AlphaFoldDB" id="A0A316VAH7"/>
<evidence type="ECO:0000259" key="14">
    <source>
        <dbReference type="Pfam" id="PF01035"/>
    </source>
</evidence>
<dbReference type="EMBL" id="KZ819603">
    <property type="protein sequence ID" value="PWN34629.1"/>
    <property type="molecule type" value="Genomic_DNA"/>
</dbReference>
<evidence type="ECO:0000256" key="12">
    <source>
        <dbReference type="ARBA" id="ARBA00049348"/>
    </source>
</evidence>
<dbReference type="SUPFAM" id="SSF46767">
    <property type="entry name" value="Methylated DNA-protein cysteine methyltransferase, C-terminal domain"/>
    <property type="match status" value="1"/>
</dbReference>
<dbReference type="EC" id="2.1.1.63" evidence="3"/>
<dbReference type="PANTHER" id="PTHR10815:SF13">
    <property type="entry name" value="METHYLATED-DNA--PROTEIN-CYSTEINE METHYLTRANSFERASE"/>
    <property type="match status" value="1"/>
</dbReference>
<name>A0A316VAH7_9BASI</name>
<keyword evidence="6" id="KW-0808">Transferase</keyword>
<dbReference type="GO" id="GO:0006281">
    <property type="term" value="P:DNA repair"/>
    <property type="evidence" value="ECO:0007669"/>
    <property type="project" value="UniProtKB-KW"/>
</dbReference>
<dbReference type="PANTHER" id="PTHR10815">
    <property type="entry name" value="METHYLATED-DNA--PROTEIN-CYSTEINE METHYLTRANSFERASE"/>
    <property type="match status" value="1"/>
</dbReference>
<dbReference type="PROSITE" id="PS00374">
    <property type="entry name" value="MGMT"/>
    <property type="match status" value="1"/>
</dbReference>
<feature type="region of interest" description="Disordered" evidence="13">
    <location>
        <begin position="1"/>
        <end position="22"/>
    </location>
</feature>
<dbReference type="Gene3D" id="1.10.10.10">
    <property type="entry name" value="Winged helix-like DNA-binding domain superfamily/Winged helix DNA-binding domain"/>
    <property type="match status" value="1"/>
</dbReference>
<dbReference type="FunFam" id="1.10.10.10:FF:000214">
    <property type="entry name" value="Methylated-DNA--protein-cysteine methyltransferase"/>
    <property type="match status" value="1"/>
</dbReference>
<dbReference type="CDD" id="cd06445">
    <property type="entry name" value="ATase"/>
    <property type="match status" value="1"/>
</dbReference>
<sequence>MIKMTSKNSGRYAVSMSGNRSSSPENIIWCESAVSYGSILAAVTSEGAPCAILLHPSDTKSENALLTDLKRRFSGIAINKEETTTSPAAKVMLTRLVDFVKSHNSVTDASQFEKEAKDLQNQSILFGTTFQHSVWKGMTQVPIGSVCTYSQLAQKAGQSSKATRAVAQACGANPLTFLFPCHRIVAQGGGLGGYHWGTTTKKAILEDERKITSEKSSIRPGKRMKLLHT</sequence>
<dbReference type="InterPro" id="IPR014048">
    <property type="entry name" value="MethylDNA_cys_MeTrfase_DNA-bd"/>
</dbReference>
<dbReference type="Proteomes" id="UP000245771">
    <property type="component" value="Unassembled WGS sequence"/>
</dbReference>
<dbReference type="InterPro" id="IPR001497">
    <property type="entry name" value="MethylDNA_cys_MeTrfase_AS"/>
</dbReference>
<evidence type="ECO:0000256" key="9">
    <source>
        <dbReference type="ARBA" id="ARBA00030795"/>
    </source>
</evidence>
<evidence type="ECO:0000256" key="13">
    <source>
        <dbReference type="SAM" id="MobiDB-lite"/>
    </source>
</evidence>
<dbReference type="InterPro" id="IPR036388">
    <property type="entry name" value="WH-like_DNA-bd_sf"/>
</dbReference>
<proteinExistence type="inferred from homology"/>
<keyword evidence="7" id="KW-0227">DNA damage</keyword>
<evidence type="ECO:0000256" key="5">
    <source>
        <dbReference type="ARBA" id="ARBA00022603"/>
    </source>
</evidence>
<keyword evidence="16" id="KW-1185">Reference proteome</keyword>
<evidence type="ECO:0000256" key="6">
    <source>
        <dbReference type="ARBA" id="ARBA00022679"/>
    </source>
</evidence>
<evidence type="ECO:0000313" key="15">
    <source>
        <dbReference type="EMBL" id="PWN34629.1"/>
    </source>
</evidence>
<evidence type="ECO:0000256" key="11">
    <source>
        <dbReference type="ARBA" id="ARBA00033095"/>
    </source>
</evidence>
<protein>
    <recommendedName>
        <fullName evidence="4">Methylated-DNA--protein-cysteine methyltransferase</fullName>
        <ecNumber evidence="3">2.1.1.63</ecNumber>
    </recommendedName>
    <alternativeName>
        <fullName evidence="9">6-O-methylguanine-DNA methyltransferase</fullName>
    </alternativeName>
    <alternativeName>
        <fullName evidence="11">DNA repair MTase</fullName>
    </alternativeName>
    <alternativeName>
        <fullName evidence="10">O-6-methylguanine-DNA-alkyltransferase</fullName>
    </alternativeName>
</protein>
<feature type="domain" description="Methylated-DNA-[protein]-cysteine S-methyltransferase DNA binding" evidence="14">
    <location>
        <begin position="130"/>
        <end position="209"/>
    </location>
</feature>
<evidence type="ECO:0000256" key="7">
    <source>
        <dbReference type="ARBA" id="ARBA00022763"/>
    </source>
</evidence>
<evidence type="ECO:0000256" key="4">
    <source>
        <dbReference type="ARBA" id="ARBA00015377"/>
    </source>
</evidence>
<dbReference type="InterPro" id="IPR036217">
    <property type="entry name" value="MethylDNA_cys_MeTrfase_DNAb"/>
</dbReference>
<keyword evidence="8" id="KW-0234">DNA repair</keyword>
<dbReference type="GO" id="GO:0003908">
    <property type="term" value="F:methylated-DNA-[protein]-cysteine S-methyltransferase activity"/>
    <property type="evidence" value="ECO:0007669"/>
    <property type="project" value="UniProtKB-EC"/>
</dbReference>
<evidence type="ECO:0000256" key="8">
    <source>
        <dbReference type="ARBA" id="ARBA00023204"/>
    </source>
</evidence>
<evidence type="ECO:0000313" key="16">
    <source>
        <dbReference type="Proteomes" id="UP000245771"/>
    </source>
</evidence>